<dbReference type="EMBL" id="BAABAT010000022">
    <property type="protein sequence ID" value="GAA4255924.1"/>
    <property type="molecule type" value="Genomic_DNA"/>
</dbReference>
<gene>
    <name evidence="1" type="ORF">GCM10022255_066710</name>
</gene>
<protein>
    <submittedName>
        <fullName evidence="1">Uncharacterized protein</fullName>
    </submittedName>
</protein>
<dbReference type="InterPro" id="IPR029058">
    <property type="entry name" value="AB_hydrolase_fold"/>
</dbReference>
<name>A0ABP8DHG0_9ACTN</name>
<evidence type="ECO:0000313" key="1">
    <source>
        <dbReference type="EMBL" id="GAA4255924.1"/>
    </source>
</evidence>
<accession>A0ABP8DHG0</accession>
<reference evidence="2" key="1">
    <citation type="journal article" date="2019" name="Int. J. Syst. Evol. Microbiol.">
        <title>The Global Catalogue of Microorganisms (GCM) 10K type strain sequencing project: providing services to taxonomists for standard genome sequencing and annotation.</title>
        <authorList>
            <consortium name="The Broad Institute Genomics Platform"/>
            <consortium name="The Broad Institute Genome Sequencing Center for Infectious Disease"/>
            <person name="Wu L."/>
            <person name="Ma J."/>
        </authorList>
    </citation>
    <scope>NUCLEOTIDE SEQUENCE [LARGE SCALE GENOMIC DNA]</scope>
    <source>
        <strain evidence="2">JCM 17441</strain>
    </source>
</reference>
<comment type="caution">
    <text evidence="1">The sequence shown here is derived from an EMBL/GenBank/DDBJ whole genome shotgun (WGS) entry which is preliminary data.</text>
</comment>
<keyword evidence="2" id="KW-1185">Reference proteome</keyword>
<dbReference type="RefSeq" id="WP_345132938.1">
    <property type="nucleotide sequence ID" value="NZ_BAABAT010000022.1"/>
</dbReference>
<evidence type="ECO:0000313" key="2">
    <source>
        <dbReference type="Proteomes" id="UP001500620"/>
    </source>
</evidence>
<organism evidence="1 2">
    <name type="scientific">Dactylosporangium darangshiense</name>
    <dbReference type="NCBI Taxonomy" id="579108"/>
    <lineage>
        <taxon>Bacteria</taxon>
        <taxon>Bacillati</taxon>
        <taxon>Actinomycetota</taxon>
        <taxon>Actinomycetes</taxon>
        <taxon>Micromonosporales</taxon>
        <taxon>Micromonosporaceae</taxon>
        <taxon>Dactylosporangium</taxon>
    </lineage>
</organism>
<dbReference type="Gene3D" id="3.40.50.1820">
    <property type="entry name" value="alpha/beta hydrolase"/>
    <property type="match status" value="1"/>
</dbReference>
<dbReference type="SUPFAM" id="SSF53474">
    <property type="entry name" value="alpha/beta-Hydrolases"/>
    <property type="match status" value="1"/>
</dbReference>
<proteinExistence type="predicted"/>
<sequence length="120" mass="12954">MLALTPDDPQLQPGFEDTDTSVTAAIGFYGYYGRAGGPGSSPLDRLGDAPPMLFVHGDKDSSTLVEDTRELVERLRAASSGPVLYAELPGAQHTFDLFYSLRYSHVIDAVTAFCESQRPA</sequence>
<dbReference type="Proteomes" id="UP001500620">
    <property type="component" value="Unassembled WGS sequence"/>
</dbReference>